<keyword evidence="1 6" id="KW-0245">EGF-like domain</keyword>
<dbReference type="SMART" id="SM00181">
    <property type="entry name" value="EGF"/>
    <property type="match status" value="1"/>
</dbReference>
<keyword evidence="2 7" id="KW-0732">Signal</keyword>
<keyword evidence="11" id="KW-1185">Reference proteome</keyword>
<dbReference type="CDD" id="cd11304">
    <property type="entry name" value="Cadherin_repeat"/>
    <property type="match status" value="1"/>
</dbReference>
<dbReference type="PROSITE" id="PS01187">
    <property type="entry name" value="EGF_CA"/>
    <property type="match status" value="1"/>
</dbReference>
<evidence type="ECO:0000313" key="11">
    <source>
        <dbReference type="Proteomes" id="UP000828390"/>
    </source>
</evidence>
<reference evidence="10" key="2">
    <citation type="submission" date="2020-11" db="EMBL/GenBank/DDBJ databases">
        <authorList>
            <person name="McCartney M.A."/>
            <person name="Auch B."/>
            <person name="Kono T."/>
            <person name="Mallez S."/>
            <person name="Becker A."/>
            <person name="Gohl D.M."/>
            <person name="Silverstein K.A.T."/>
            <person name="Koren S."/>
            <person name="Bechman K.B."/>
            <person name="Herman A."/>
            <person name="Abrahante J.E."/>
            <person name="Garbe J."/>
        </authorList>
    </citation>
    <scope>NUCLEOTIDE SEQUENCE</scope>
    <source>
        <strain evidence="10">Duluth1</strain>
        <tissue evidence="10">Whole animal</tissue>
    </source>
</reference>
<dbReference type="InterPro" id="IPR000421">
    <property type="entry name" value="FA58C"/>
</dbReference>
<dbReference type="PROSITE" id="PS50022">
    <property type="entry name" value="FA58C_3"/>
    <property type="match status" value="1"/>
</dbReference>
<feature type="signal peptide" evidence="7">
    <location>
        <begin position="1"/>
        <end position="17"/>
    </location>
</feature>
<dbReference type="PROSITE" id="PS50026">
    <property type="entry name" value="EGF_3"/>
    <property type="match status" value="1"/>
</dbReference>
<dbReference type="InterPro" id="IPR013783">
    <property type="entry name" value="Ig-like_fold"/>
</dbReference>
<dbReference type="CDD" id="cd00054">
    <property type="entry name" value="EGF_CA"/>
    <property type="match status" value="1"/>
</dbReference>
<dbReference type="Pfam" id="PF00754">
    <property type="entry name" value="F5_F8_type_C"/>
    <property type="match status" value="1"/>
</dbReference>
<keyword evidence="3" id="KW-0677">Repeat</keyword>
<evidence type="ECO:0000256" key="1">
    <source>
        <dbReference type="ARBA" id="ARBA00022536"/>
    </source>
</evidence>
<dbReference type="SMART" id="SM00231">
    <property type="entry name" value="FA58C"/>
    <property type="match status" value="1"/>
</dbReference>
<dbReference type="PROSITE" id="PS01285">
    <property type="entry name" value="FA58C_1"/>
    <property type="match status" value="1"/>
</dbReference>
<evidence type="ECO:0000256" key="5">
    <source>
        <dbReference type="ARBA" id="ARBA00023180"/>
    </source>
</evidence>
<dbReference type="InterPro" id="IPR008979">
    <property type="entry name" value="Galactose-bd-like_sf"/>
</dbReference>
<dbReference type="InterPro" id="IPR000742">
    <property type="entry name" value="EGF"/>
</dbReference>
<sequence>MAVLALLLLAVCASVSGSFLEVDYPNVNVSAERNGDAIFEAGSGGSVYLKPGVGGTVFIDKTDLRKFIEKVKSLPPIWTRSSEHDTLGTFLSGQYLDVNVEAIDPDGGNIVYSLISGHLPPGTQLNMTSGHIQGVSPDVDAMYSFGIRATDVHGKYADGVFSISVREKDQCDSSPCMNGGTCTDEIGKYNCSCPPGYGDDVCQTRCEINAFGVASDKKIPDAQMSGHLTLGTADPWEGRLGSSTGWIGNDTDSWLQVDLGSRKIVYAVATQGYHSNTYYTSTFKVAYSSNGNTFVVANSGGSDTFRGSASYDTIQKHVFDRAVPARFIRFLPLTWHNGGHPGFRVEVFGCDE</sequence>
<organism evidence="10 11">
    <name type="scientific">Dreissena polymorpha</name>
    <name type="common">Zebra mussel</name>
    <name type="synonym">Mytilus polymorpha</name>
    <dbReference type="NCBI Taxonomy" id="45954"/>
    <lineage>
        <taxon>Eukaryota</taxon>
        <taxon>Metazoa</taxon>
        <taxon>Spiralia</taxon>
        <taxon>Lophotrochozoa</taxon>
        <taxon>Mollusca</taxon>
        <taxon>Bivalvia</taxon>
        <taxon>Autobranchia</taxon>
        <taxon>Heteroconchia</taxon>
        <taxon>Euheterodonta</taxon>
        <taxon>Imparidentia</taxon>
        <taxon>Neoheterodontei</taxon>
        <taxon>Myida</taxon>
        <taxon>Dreissenoidea</taxon>
        <taxon>Dreissenidae</taxon>
        <taxon>Dreissena</taxon>
    </lineage>
</organism>
<dbReference type="Proteomes" id="UP000828390">
    <property type="component" value="Unassembled WGS sequence"/>
</dbReference>
<dbReference type="EMBL" id="JAIWYP010000006">
    <property type="protein sequence ID" value="KAH3811342.1"/>
    <property type="molecule type" value="Genomic_DNA"/>
</dbReference>
<evidence type="ECO:0000313" key="10">
    <source>
        <dbReference type="EMBL" id="KAH3811342.1"/>
    </source>
</evidence>
<comment type="caution">
    <text evidence="6">Lacks conserved residue(s) required for the propagation of feature annotation.</text>
</comment>
<evidence type="ECO:0000256" key="6">
    <source>
        <dbReference type="PROSITE-ProRule" id="PRU00076"/>
    </source>
</evidence>
<dbReference type="SMART" id="SM00179">
    <property type="entry name" value="EGF_CA"/>
    <property type="match status" value="1"/>
</dbReference>
<evidence type="ECO:0000259" key="8">
    <source>
        <dbReference type="PROSITE" id="PS50022"/>
    </source>
</evidence>
<dbReference type="Pfam" id="PF05345">
    <property type="entry name" value="He_PIG"/>
    <property type="match status" value="1"/>
</dbReference>
<dbReference type="InterPro" id="IPR000152">
    <property type="entry name" value="EGF-type_Asp/Asn_hydroxyl_site"/>
</dbReference>
<evidence type="ECO:0000256" key="3">
    <source>
        <dbReference type="ARBA" id="ARBA00022737"/>
    </source>
</evidence>
<dbReference type="InterPro" id="IPR001881">
    <property type="entry name" value="EGF-like_Ca-bd_dom"/>
</dbReference>
<feature type="domain" description="EGF-like" evidence="9">
    <location>
        <begin position="167"/>
        <end position="203"/>
    </location>
</feature>
<dbReference type="CDD" id="cd00057">
    <property type="entry name" value="FA58C"/>
    <property type="match status" value="1"/>
</dbReference>
<feature type="domain" description="F5/8 type C" evidence="8">
    <location>
        <begin position="206"/>
        <end position="350"/>
    </location>
</feature>
<comment type="caution">
    <text evidence="10">The sequence shown here is derived from an EMBL/GenBank/DDBJ whole genome shotgun (WGS) entry which is preliminary data.</text>
</comment>
<dbReference type="Gene3D" id="2.60.40.10">
    <property type="entry name" value="Immunoglobulins"/>
    <property type="match status" value="1"/>
</dbReference>
<feature type="disulfide bond" evidence="6">
    <location>
        <begin position="193"/>
        <end position="202"/>
    </location>
</feature>
<dbReference type="InterPro" id="IPR013032">
    <property type="entry name" value="EGF-like_CS"/>
</dbReference>
<gene>
    <name evidence="10" type="ORF">DPMN_139753</name>
</gene>
<dbReference type="PRINTS" id="PR00010">
    <property type="entry name" value="EGFBLOOD"/>
</dbReference>
<keyword evidence="4 6" id="KW-1015">Disulfide bond</keyword>
<dbReference type="PANTHER" id="PTHR24543">
    <property type="entry name" value="MULTICOPPER OXIDASE-RELATED"/>
    <property type="match status" value="1"/>
</dbReference>
<dbReference type="OrthoDB" id="6084983at2759"/>
<dbReference type="AlphaFoldDB" id="A0A9D4JL29"/>
<dbReference type="SUPFAM" id="SSF57196">
    <property type="entry name" value="EGF/Laminin"/>
    <property type="match status" value="1"/>
</dbReference>
<proteinExistence type="predicted"/>
<dbReference type="Gene3D" id="2.60.120.260">
    <property type="entry name" value="Galactose-binding domain-like"/>
    <property type="match status" value="1"/>
</dbReference>
<evidence type="ECO:0000256" key="4">
    <source>
        <dbReference type="ARBA" id="ARBA00023157"/>
    </source>
</evidence>
<dbReference type="FunFam" id="2.10.25.10:FF:000122">
    <property type="entry name" value="Protein crumbs homolog 2"/>
    <property type="match status" value="1"/>
</dbReference>
<evidence type="ECO:0000256" key="7">
    <source>
        <dbReference type="SAM" id="SignalP"/>
    </source>
</evidence>
<protein>
    <submittedName>
        <fullName evidence="10">Uncharacterized protein</fullName>
    </submittedName>
</protein>
<evidence type="ECO:0000256" key="2">
    <source>
        <dbReference type="ARBA" id="ARBA00022729"/>
    </source>
</evidence>
<dbReference type="GO" id="GO:0005509">
    <property type="term" value="F:calcium ion binding"/>
    <property type="evidence" value="ECO:0007669"/>
    <property type="project" value="InterPro"/>
</dbReference>
<dbReference type="InterPro" id="IPR018097">
    <property type="entry name" value="EGF_Ca-bd_CS"/>
</dbReference>
<feature type="chain" id="PRO_5039039122" evidence="7">
    <location>
        <begin position="18"/>
        <end position="352"/>
    </location>
</feature>
<dbReference type="SUPFAM" id="SSF49785">
    <property type="entry name" value="Galactose-binding domain-like"/>
    <property type="match status" value="1"/>
</dbReference>
<keyword evidence="5" id="KW-0325">Glycoprotein</keyword>
<reference evidence="10" key="1">
    <citation type="journal article" date="2019" name="bioRxiv">
        <title>The Genome of the Zebra Mussel, Dreissena polymorpha: A Resource for Invasive Species Research.</title>
        <authorList>
            <person name="McCartney M.A."/>
            <person name="Auch B."/>
            <person name="Kono T."/>
            <person name="Mallez S."/>
            <person name="Zhang Y."/>
            <person name="Obille A."/>
            <person name="Becker A."/>
            <person name="Abrahante J.E."/>
            <person name="Garbe J."/>
            <person name="Badalamenti J.P."/>
            <person name="Herman A."/>
            <person name="Mangelson H."/>
            <person name="Liachko I."/>
            <person name="Sullivan S."/>
            <person name="Sone E.D."/>
            <person name="Koren S."/>
            <person name="Silverstein K.A.T."/>
            <person name="Beckman K.B."/>
            <person name="Gohl D.M."/>
        </authorList>
    </citation>
    <scope>NUCLEOTIDE SEQUENCE</scope>
    <source>
        <strain evidence="10">Duluth1</strain>
        <tissue evidence="10">Whole animal</tissue>
    </source>
</reference>
<dbReference type="PROSITE" id="PS00010">
    <property type="entry name" value="ASX_HYDROXYL"/>
    <property type="match status" value="1"/>
</dbReference>
<dbReference type="Gene3D" id="2.10.25.10">
    <property type="entry name" value="Laminin"/>
    <property type="match status" value="1"/>
</dbReference>
<name>A0A9D4JL29_DREPO</name>
<accession>A0A9D4JL29</accession>
<dbReference type="Pfam" id="PF12661">
    <property type="entry name" value="hEGF"/>
    <property type="match status" value="1"/>
</dbReference>
<evidence type="ECO:0000259" key="9">
    <source>
        <dbReference type="PROSITE" id="PS50026"/>
    </source>
</evidence>